<dbReference type="InterPro" id="IPR002963">
    <property type="entry name" value="Expansin"/>
</dbReference>
<dbReference type="InterPro" id="IPR007117">
    <property type="entry name" value="Expansin_CBD"/>
</dbReference>
<organism evidence="4 5">
    <name type="scientific">Fraxinus pennsylvanica</name>
    <dbReference type="NCBI Taxonomy" id="56036"/>
    <lineage>
        <taxon>Eukaryota</taxon>
        <taxon>Viridiplantae</taxon>
        <taxon>Streptophyta</taxon>
        <taxon>Embryophyta</taxon>
        <taxon>Tracheophyta</taxon>
        <taxon>Spermatophyta</taxon>
        <taxon>Magnoliopsida</taxon>
        <taxon>eudicotyledons</taxon>
        <taxon>Gunneridae</taxon>
        <taxon>Pentapetalae</taxon>
        <taxon>asterids</taxon>
        <taxon>lamiids</taxon>
        <taxon>Lamiales</taxon>
        <taxon>Oleaceae</taxon>
        <taxon>Oleeae</taxon>
        <taxon>Fraxinus</taxon>
    </lineage>
</organism>
<keyword evidence="2" id="KW-0472">Membrane</keyword>
<proteinExistence type="inferred from homology"/>
<evidence type="ECO:0000313" key="5">
    <source>
        <dbReference type="Proteomes" id="UP000834106"/>
    </source>
</evidence>
<dbReference type="InterPro" id="IPR036749">
    <property type="entry name" value="Expansin_CBD_sf"/>
</dbReference>
<accession>A0AAD1ZQQ5</accession>
<evidence type="ECO:0000256" key="2">
    <source>
        <dbReference type="SAM" id="Phobius"/>
    </source>
</evidence>
<comment type="subcellular location">
    <subcellularLocation>
        <location evidence="1">Secreted</location>
        <location evidence="1">Cell wall</location>
    </subcellularLocation>
    <subcellularLocation>
        <location evidence="1">Membrane</location>
        <topology evidence="1">Peripheral membrane protein</topology>
    </subcellularLocation>
</comment>
<dbReference type="SUPFAM" id="SSF49590">
    <property type="entry name" value="PHL pollen allergen"/>
    <property type="match status" value="1"/>
</dbReference>
<keyword evidence="5" id="KW-1185">Reference proteome</keyword>
<keyword evidence="1" id="KW-0134">Cell wall</keyword>
<dbReference type="GO" id="GO:0009664">
    <property type="term" value="P:plant-type cell wall organization"/>
    <property type="evidence" value="ECO:0007669"/>
    <property type="project" value="InterPro"/>
</dbReference>
<feature type="transmembrane region" description="Helical" evidence="2">
    <location>
        <begin position="172"/>
        <end position="191"/>
    </location>
</feature>
<reference evidence="4" key="1">
    <citation type="submission" date="2023-05" db="EMBL/GenBank/DDBJ databases">
        <authorList>
            <person name="Huff M."/>
        </authorList>
    </citation>
    <scope>NUCLEOTIDE SEQUENCE</scope>
</reference>
<dbReference type="PANTHER" id="PTHR31867">
    <property type="entry name" value="EXPANSIN-A15"/>
    <property type="match status" value="1"/>
</dbReference>
<dbReference type="EMBL" id="OU503048">
    <property type="protein sequence ID" value="CAI9774038.1"/>
    <property type="molecule type" value="Genomic_DNA"/>
</dbReference>
<comment type="similarity">
    <text evidence="1">Belongs to the expansin family. Expansin A subfamily.</text>
</comment>
<feature type="domain" description="Expansin-like CBD" evidence="3">
    <location>
        <begin position="44"/>
        <end position="82"/>
    </location>
</feature>
<sequence>MSCTNDAKWCLPGSIIVTATNFCPPKPSLPNNNGRVHRTKKGGIRFTINGHSYFNLVLITNVGAAGDVHSVSIKGSRTEWQQIYNFDELALTGNFLFSSCGIMIEILRSQTNRITNCNWIWYSEWDFNWIIEPQLGFNSVGFYRMTKLAIIPCTVLLETLFLSKNFSQSVKLSLMVLLLVVGIATVTDLQLNILGSVLSLLAVFITCIAQIVSIINCSFPSPVAQPTSS</sequence>
<evidence type="ECO:0000259" key="3">
    <source>
        <dbReference type="Pfam" id="PF01357"/>
    </source>
</evidence>
<comment type="function">
    <text evidence="1">Causes loosening and extension of plant cell walls by disrupting non-covalent bonding between cellulose microfibrils and matrix glucans. No enzymatic activity has been found.</text>
</comment>
<dbReference type="GO" id="GO:0016020">
    <property type="term" value="C:membrane"/>
    <property type="evidence" value="ECO:0007669"/>
    <property type="project" value="UniProtKB-SubCell"/>
</dbReference>
<dbReference type="AlphaFoldDB" id="A0AAD1ZQQ5"/>
<keyword evidence="2" id="KW-1133">Transmembrane helix</keyword>
<evidence type="ECO:0000313" key="4">
    <source>
        <dbReference type="EMBL" id="CAI9774038.1"/>
    </source>
</evidence>
<dbReference type="PRINTS" id="PR01226">
    <property type="entry name" value="EXPANSIN"/>
</dbReference>
<keyword evidence="2" id="KW-0812">Transmembrane</keyword>
<dbReference type="Pfam" id="PF01357">
    <property type="entry name" value="Expansin_C"/>
    <property type="match status" value="1"/>
</dbReference>
<gene>
    <name evidence="4" type="ORF">FPE_LOCUS21468</name>
</gene>
<protein>
    <recommendedName>
        <fullName evidence="1">Expansin</fullName>
    </recommendedName>
</protein>
<feature type="transmembrane region" description="Helical" evidence="2">
    <location>
        <begin position="197"/>
        <end position="219"/>
    </location>
</feature>
<keyword evidence="1" id="KW-0964">Secreted</keyword>
<name>A0AAD1ZQQ5_9LAMI</name>
<dbReference type="Proteomes" id="UP000834106">
    <property type="component" value="Chromosome 13"/>
</dbReference>
<keyword evidence="1" id="KW-0961">Cell wall biogenesis/degradation</keyword>
<evidence type="ECO:0000256" key="1">
    <source>
        <dbReference type="RuleBase" id="RU365023"/>
    </source>
</evidence>